<dbReference type="PANTHER" id="PTHR21569:SF1">
    <property type="entry name" value="SMALL RIBOSOMAL SUBUNIT PROTEIN US9M"/>
    <property type="match status" value="1"/>
</dbReference>
<dbReference type="PANTHER" id="PTHR21569">
    <property type="entry name" value="RIBOSOMAL PROTEIN S9"/>
    <property type="match status" value="1"/>
</dbReference>
<dbReference type="SUPFAM" id="SSF54211">
    <property type="entry name" value="Ribosomal protein S5 domain 2-like"/>
    <property type="match status" value="1"/>
</dbReference>
<dbReference type="Proteomes" id="UP000306102">
    <property type="component" value="Unassembled WGS sequence"/>
</dbReference>
<evidence type="ECO:0000256" key="1">
    <source>
        <dbReference type="ARBA" id="ARBA00005251"/>
    </source>
</evidence>
<dbReference type="GO" id="GO:0006412">
    <property type="term" value="P:translation"/>
    <property type="evidence" value="ECO:0007669"/>
    <property type="project" value="InterPro"/>
</dbReference>
<dbReference type="EMBL" id="SDRB02011839">
    <property type="protein sequence ID" value="THF99854.1"/>
    <property type="molecule type" value="Genomic_DNA"/>
</dbReference>
<dbReference type="Pfam" id="PF00380">
    <property type="entry name" value="Ribosomal_S9"/>
    <property type="match status" value="1"/>
</dbReference>
<proteinExistence type="inferred from homology"/>
<dbReference type="HAMAP" id="MF_00532_B">
    <property type="entry name" value="Ribosomal_uS9_B"/>
    <property type="match status" value="1"/>
</dbReference>
<dbReference type="InterPro" id="IPR023035">
    <property type="entry name" value="Ribosomal_uS9_bac/plastid"/>
</dbReference>
<comment type="caution">
    <text evidence="5">The sequence shown here is derived from an EMBL/GenBank/DDBJ whole genome shotgun (WGS) entry which is preliminary data.</text>
</comment>
<comment type="similarity">
    <text evidence="1 4">Belongs to the universal ribosomal protein uS9 family.</text>
</comment>
<evidence type="ECO:0000256" key="2">
    <source>
        <dbReference type="ARBA" id="ARBA00022980"/>
    </source>
</evidence>
<accession>A0A4S4DBG6</accession>
<dbReference type="PROSITE" id="PS00360">
    <property type="entry name" value="RIBOSOMAL_S9"/>
    <property type="match status" value="1"/>
</dbReference>
<evidence type="ECO:0000256" key="4">
    <source>
        <dbReference type="RuleBase" id="RU003815"/>
    </source>
</evidence>
<keyword evidence="6" id="KW-1185">Reference proteome</keyword>
<evidence type="ECO:0000313" key="6">
    <source>
        <dbReference type="Proteomes" id="UP000306102"/>
    </source>
</evidence>
<dbReference type="InterPro" id="IPR020568">
    <property type="entry name" value="Ribosomal_Su5_D2-typ_SF"/>
</dbReference>
<dbReference type="GO" id="GO:0022627">
    <property type="term" value="C:cytosolic small ribosomal subunit"/>
    <property type="evidence" value="ECO:0007669"/>
    <property type="project" value="TreeGrafter"/>
</dbReference>
<dbReference type="STRING" id="542762.A0A4S4DBG6"/>
<dbReference type="InterPro" id="IPR020574">
    <property type="entry name" value="Ribosomal_uS9_CS"/>
</dbReference>
<sequence>MLSIWEGRAFEEILPKVGWHTRCVWFKAAIESPACTVNIGLEGQLGSLFGSVSASGLCSERSSQCRLLTLISSPNHISNPKHHHHLHTLLSPIPNPSSNFSFFIARCFSSNDNNNGGNNNKRNSNDQPTSTTDLWKISRENDQSVDSVFGTLEGSDSKPENEPWLRASADGVDTEEDIFKGIDKEVKIGEEDWATADDDYKPWTLAEEEKSEVDVFDIGAELSEMRVGDGDSDERVEIDKSEQVKKLEEEEKMLSLVLKGPNRAFGDLVAASGITDAMLDSLIALKDLDGVQGLPPLKEIEDIRYLKNTRKSTRAEIERQKQEEVANARVRQVDEKGRAYGTGRRKCSVARVWIQPGDGKFVVNDKEFDVYFPMLDHRAALLRPFSETKTLGLWDISCTVKGGGVTGQVGAIQLGISKALQNWEPDLRTPLRAVGFLTRDPRVVERKKPGKAKARKSFQWVKR</sequence>
<evidence type="ECO:0000256" key="3">
    <source>
        <dbReference type="ARBA" id="ARBA00023274"/>
    </source>
</evidence>
<keyword evidence="3 4" id="KW-0687">Ribonucleoprotein</keyword>
<keyword evidence="2 4" id="KW-0689">Ribosomal protein</keyword>
<gene>
    <name evidence="5" type="ORF">TEA_017728</name>
</gene>
<dbReference type="GO" id="GO:0003723">
    <property type="term" value="F:RNA binding"/>
    <property type="evidence" value="ECO:0007669"/>
    <property type="project" value="TreeGrafter"/>
</dbReference>
<reference evidence="5 6" key="1">
    <citation type="journal article" date="2018" name="Proc. Natl. Acad. Sci. U.S.A.">
        <title>Draft genome sequence of Camellia sinensis var. sinensis provides insights into the evolution of the tea genome and tea quality.</title>
        <authorList>
            <person name="Wei C."/>
            <person name="Yang H."/>
            <person name="Wang S."/>
            <person name="Zhao J."/>
            <person name="Liu C."/>
            <person name="Gao L."/>
            <person name="Xia E."/>
            <person name="Lu Y."/>
            <person name="Tai Y."/>
            <person name="She G."/>
            <person name="Sun J."/>
            <person name="Cao H."/>
            <person name="Tong W."/>
            <person name="Gao Q."/>
            <person name="Li Y."/>
            <person name="Deng W."/>
            <person name="Jiang X."/>
            <person name="Wang W."/>
            <person name="Chen Q."/>
            <person name="Zhang S."/>
            <person name="Li H."/>
            <person name="Wu J."/>
            <person name="Wang P."/>
            <person name="Li P."/>
            <person name="Shi C."/>
            <person name="Zheng F."/>
            <person name="Jian J."/>
            <person name="Huang B."/>
            <person name="Shan D."/>
            <person name="Shi M."/>
            <person name="Fang C."/>
            <person name="Yue Y."/>
            <person name="Li F."/>
            <person name="Li D."/>
            <person name="Wei S."/>
            <person name="Han B."/>
            <person name="Jiang C."/>
            <person name="Yin Y."/>
            <person name="Xia T."/>
            <person name="Zhang Z."/>
            <person name="Bennetzen J.L."/>
            <person name="Zhao S."/>
            <person name="Wan X."/>
        </authorList>
    </citation>
    <scope>NUCLEOTIDE SEQUENCE [LARGE SCALE GENOMIC DNA]</scope>
    <source>
        <strain evidence="6">cv. Shuchazao</strain>
        <tissue evidence="5">Leaf</tissue>
    </source>
</reference>
<dbReference type="FunFam" id="3.30.230.10:FF:000034">
    <property type="entry name" value="30S ribosomal protein S9"/>
    <property type="match status" value="1"/>
</dbReference>
<protein>
    <recommendedName>
        <fullName evidence="7">30S ribosomal protein S9</fullName>
    </recommendedName>
</protein>
<organism evidence="5 6">
    <name type="scientific">Camellia sinensis var. sinensis</name>
    <name type="common">China tea</name>
    <dbReference type="NCBI Taxonomy" id="542762"/>
    <lineage>
        <taxon>Eukaryota</taxon>
        <taxon>Viridiplantae</taxon>
        <taxon>Streptophyta</taxon>
        <taxon>Embryophyta</taxon>
        <taxon>Tracheophyta</taxon>
        <taxon>Spermatophyta</taxon>
        <taxon>Magnoliopsida</taxon>
        <taxon>eudicotyledons</taxon>
        <taxon>Gunneridae</taxon>
        <taxon>Pentapetalae</taxon>
        <taxon>asterids</taxon>
        <taxon>Ericales</taxon>
        <taxon>Theaceae</taxon>
        <taxon>Camellia</taxon>
    </lineage>
</organism>
<dbReference type="NCBIfam" id="NF001099">
    <property type="entry name" value="PRK00132.1"/>
    <property type="match status" value="1"/>
</dbReference>
<evidence type="ECO:0008006" key="7">
    <source>
        <dbReference type="Google" id="ProtNLM"/>
    </source>
</evidence>
<dbReference type="Gene3D" id="3.30.230.10">
    <property type="match status" value="1"/>
</dbReference>
<dbReference type="GO" id="GO:0003735">
    <property type="term" value="F:structural constituent of ribosome"/>
    <property type="evidence" value="ECO:0007669"/>
    <property type="project" value="InterPro"/>
</dbReference>
<dbReference type="InterPro" id="IPR014721">
    <property type="entry name" value="Ribsml_uS5_D2-typ_fold_subgr"/>
</dbReference>
<dbReference type="InterPro" id="IPR000754">
    <property type="entry name" value="Ribosomal_uS9"/>
</dbReference>
<name>A0A4S4DBG6_CAMSN</name>
<dbReference type="AlphaFoldDB" id="A0A4S4DBG6"/>
<evidence type="ECO:0000313" key="5">
    <source>
        <dbReference type="EMBL" id="THF99854.1"/>
    </source>
</evidence>